<dbReference type="Proteomes" id="UP001519343">
    <property type="component" value="Unassembled WGS sequence"/>
</dbReference>
<gene>
    <name evidence="1" type="ORF">J2Z37_000537</name>
</gene>
<comment type="caution">
    <text evidence="1">The sequence shown here is derived from an EMBL/GenBank/DDBJ whole genome shotgun (WGS) entry which is preliminary data.</text>
</comment>
<organism evidence="1 2">
    <name type="scientific">Ammoniphilus resinae</name>
    <dbReference type="NCBI Taxonomy" id="861532"/>
    <lineage>
        <taxon>Bacteria</taxon>
        <taxon>Bacillati</taxon>
        <taxon>Bacillota</taxon>
        <taxon>Bacilli</taxon>
        <taxon>Bacillales</taxon>
        <taxon>Paenibacillaceae</taxon>
        <taxon>Aneurinibacillus group</taxon>
        <taxon>Ammoniphilus</taxon>
    </lineage>
</organism>
<reference evidence="1 2" key="1">
    <citation type="submission" date="2021-03" db="EMBL/GenBank/DDBJ databases">
        <title>Genomic Encyclopedia of Type Strains, Phase IV (KMG-IV): sequencing the most valuable type-strain genomes for metagenomic binning, comparative biology and taxonomic classification.</title>
        <authorList>
            <person name="Goeker M."/>
        </authorList>
    </citation>
    <scope>NUCLEOTIDE SEQUENCE [LARGE SCALE GENOMIC DNA]</scope>
    <source>
        <strain evidence="1 2">DSM 24738</strain>
    </source>
</reference>
<evidence type="ECO:0000313" key="2">
    <source>
        <dbReference type="Proteomes" id="UP001519343"/>
    </source>
</evidence>
<dbReference type="RefSeq" id="WP_209808601.1">
    <property type="nucleotide sequence ID" value="NZ_JAGGKT010000001.1"/>
</dbReference>
<accession>A0ABS4GKX3</accession>
<keyword evidence="2" id="KW-1185">Reference proteome</keyword>
<sequence length="47" mass="5295">MPDFCVSCGAELALMERNRSECWDCQDKISVTYSDDVLGESDFDAIE</sequence>
<name>A0ABS4GKX3_9BACL</name>
<protein>
    <submittedName>
        <fullName evidence="1">Uncharacterized protein</fullName>
    </submittedName>
</protein>
<dbReference type="EMBL" id="JAGGKT010000001">
    <property type="protein sequence ID" value="MBP1930550.1"/>
    <property type="molecule type" value="Genomic_DNA"/>
</dbReference>
<proteinExistence type="predicted"/>
<evidence type="ECO:0000313" key="1">
    <source>
        <dbReference type="EMBL" id="MBP1930550.1"/>
    </source>
</evidence>